<sequence length="90" mass="10358">HCVRFLTILGCNPLIQDSWIQLILYSLCICGSCLIIFLAALLLFLSDRKMKPEEIAGVFSNIIAFFYVITKLVMMFTKKSEIQDMLHKIK</sequence>
<reference evidence="2 3" key="1">
    <citation type="submission" date="2019-01" db="EMBL/GenBank/DDBJ databases">
        <authorList>
            <person name="Sayadi A."/>
        </authorList>
    </citation>
    <scope>NUCLEOTIDE SEQUENCE [LARGE SCALE GENOMIC DNA]</scope>
</reference>
<feature type="transmembrane region" description="Helical" evidence="1">
    <location>
        <begin position="22"/>
        <end position="45"/>
    </location>
</feature>
<evidence type="ECO:0000256" key="1">
    <source>
        <dbReference type="SAM" id="Phobius"/>
    </source>
</evidence>
<gene>
    <name evidence="2" type="ORF">CALMAC_LOCUS14007</name>
</gene>
<accession>A0A653D310</accession>
<feature type="non-terminal residue" evidence="2">
    <location>
        <position position="90"/>
    </location>
</feature>
<dbReference type="Proteomes" id="UP000410492">
    <property type="component" value="Unassembled WGS sequence"/>
</dbReference>
<keyword evidence="3" id="KW-1185">Reference proteome</keyword>
<keyword evidence="1" id="KW-0812">Transmembrane</keyword>
<dbReference type="OrthoDB" id="6689673at2759"/>
<protein>
    <submittedName>
        <fullName evidence="2">Uncharacterized protein</fullName>
    </submittedName>
</protein>
<keyword evidence="1" id="KW-1133">Transmembrane helix</keyword>
<feature type="transmembrane region" description="Helical" evidence="1">
    <location>
        <begin position="57"/>
        <end position="76"/>
    </location>
</feature>
<evidence type="ECO:0000313" key="3">
    <source>
        <dbReference type="Proteomes" id="UP000410492"/>
    </source>
</evidence>
<evidence type="ECO:0000313" key="2">
    <source>
        <dbReference type="EMBL" id="VEN54559.1"/>
    </source>
</evidence>
<organism evidence="2 3">
    <name type="scientific">Callosobruchus maculatus</name>
    <name type="common">Southern cowpea weevil</name>
    <name type="synonym">Pulse bruchid</name>
    <dbReference type="NCBI Taxonomy" id="64391"/>
    <lineage>
        <taxon>Eukaryota</taxon>
        <taxon>Metazoa</taxon>
        <taxon>Ecdysozoa</taxon>
        <taxon>Arthropoda</taxon>
        <taxon>Hexapoda</taxon>
        <taxon>Insecta</taxon>
        <taxon>Pterygota</taxon>
        <taxon>Neoptera</taxon>
        <taxon>Endopterygota</taxon>
        <taxon>Coleoptera</taxon>
        <taxon>Polyphaga</taxon>
        <taxon>Cucujiformia</taxon>
        <taxon>Chrysomeloidea</taxon>
        <taxon>Chrysomelidae</taxon>
        <taxon>Bruchinae</taxon>
        <taxon>Bruchini</taxon>
        <taxon>Callosobruchus</taxon>
    </lineage>
</organism>
<dbReference type="AlphaFoldDB" id="A0A653D310"/>
<keyword evidence="1" id="KW-0472">Membrane</keyword>
<name>A0A653D310_CALMS</name>
<proteinExistence type="predicted"/>
<dbReference type="EMBL" id="CAACVG010009939">
    <property type="protein sequence ID" value="VEN54559.1"/>
    <property type="molecule type" value="Genomic_DNA"/>
</dbReference>
<feature type="non-terminal residue" evidence="2">
    <location>
        <position position="1"/>
    </location>
</feature>